<dbReference type="Proteomes" id="UP000197361">
    <property type="component" value="Unassembled WGS sequence"/>
</dbReference>
<dbReference type="InterPro" id="IPR018376">
    <property type="entry name" value="Enoyl-CoA_hyd/isom_CS"/>
</dbReference>
<dbReference type="OrthoDB" id="9777711at2"/>
<evidence type="ECO:0000256" key="2">
    <source>
        <dbReference type="RuleBase" id="RU003707"/>
    </source>
</evidence>
<organism evidence="3 4">
    <name type="scientific">Sphingopyxis bauzanensis</name>
    <dbReference type="NCBI Taxonomy" id="651663"/>
    <lineage>
        <taxon>Bacteria</taxon>
        <taxon>Pseudomonadati</taxon>
        <taxon>Pseudomonadota</taxon>
        <taxon>Alphaproteobacteria</taxon>
        <taxon>Sphingomonadales</taxon>
        <taxon>Sphingomonadaceae</taxon>
        <taxon>Sphingopyxis</taxon>
    </lineage>
</organism>
<dbReference type="EMBL" id="NISK01000003">
    <property type="protein sequence ID" value="OWQ96176.1"/>
    <property type="molecule type" value="Genomic_DNA"/>
</dbReference>
<comment type="caution">
    <text evidence="3">The sequence shown here is derived from an EMBL/GenBank/DDBJ whole genome shotgun (WGS) entry which is preliminary data.</text>
</comment>
<protein>
    <submittedName>
        <fullName evidence="3">Enoyl-CoA hydratase</fullName>
    </submittedName>
</protein>
<dbReference type="Gene3D" id="1.10.12.10">
    <property type="entry name" value="Lyase 2-enoyl-coa Hydratase, Chain A, domain 2"/>
    <property type="match status" value="1"/>
</dbReference>
<dbReference type="AlphaFoldDB" id="A0A246JTL2"/>
<evidence type="ECO:0000256" key="1">
    <source>
        <dbReference type="ARBA" id="ARBA00005254"/>
    </source>
</evidence>
<keyword evidence="4" id="KW-1185">Reference proteome</keyword>
<gene>
    <name evidence="3" type="ORF">CDQ92_14015</name>
</gene>
<proteinExistence type="inferred from homology"/>
<dbReference type="CDD" id="cd06558">
    <property type="entry name" value="crotonase-like"/>
    <property type="match status" value="1"/>
</dbReference>
<dbReference type="GO" id="GO:0003824">
    <property type="term" value="F:catalytic activity"/>
    <property type="evidence" value="ECO:0007669"/>
    <property type="project" value="InterPro"/>
</dbReference>
<accession>A0A246JTL2</accession>
<dbReference type="PROSITE" id="PS00166">
    <property type="entry name" value="ENOYL_COA_HYDRATASE"/>
    <property type="match status" value="1"/>
</dbReference>
<dbReference type="PANTHER" id="PTHR43802:SF1">
    <property type="entry name" value="IP11341P-RELATED"/>
    <property type="match status" value="1"/>
</dbReference>
<sequence length="276" mass="29854">MPSVSRTYAGFQLERSGALEILTLDRPDRLNAIDPAMALDLTRYFREKRDDDQVRVIVMRGAGRAFCAGVDLKASSEAAPDQRFGNAGVRAELSIQSANREFILEMRRCPQPIIAQLHGAVCGAGFALALAADIRIAASSAQMNCAFVNVGLGGCDIGVSYLLPRLVGVSVASLLILTGEFIDAERAYALGLLSRLVEDADGLDEAGRTMADCLLKVAPIALRLSKEALRHAVDATSIEAVIAMEDRNQVLCARTEDFHEAMAAFFDRRPAIWRDA</sequence>
<reference evidence="3 4" key="1">
    <citation type="journal article" date="2010" name="Int. J. Syst. Evol. Microbiol.">
        <title>Sphingopyxis bauzanensis sp. nov., a psychrophilic bacterium isolated from soil.</title>
        <authorList>
            <person name="Zhang D.C."/>
            <person name="Liu H.C."/>
            <person name="Xin Y.H."/>
            <person name="Zhou Y.G."/>
            <person name="Schinner F."/>
            <person name="Margesin R."/>
        </authorList>
    </citation>
    <scope>NUCLEOTIDE SEQUENCE [LARGE SCALE GENOMIC DNA]</scope>
    <source>
        <strain evidence="3 4">DSM 22271</strain>
    </source>
</reference>
<dbReference type="InterPro" id="IPR014748">
    <property type="entry name" value="Enoyl-CoA_hydra_C"/>
</dbReference>
<evidence type="ECO:0000313" key="3">
    <source>
        <dbReference type="EMBL" id="OWQ96176.1"/>
    </source>
</evidence>
<dbReference type="SUPFAM" id="SSF52096">
    <property type="entry name" value="ClpP/crotonase"/>
    <property type="match status" value="1"/>
</dbReference>
<dbReference type="Pfam" id="PF00378">
    <property type="entry name" value="ECH_1"/>
    <property type="match status" value="1"/>
</dbReference>
<comment type="similarity">
    <text evidence="1 2">Belongs to the enoyl-CoA hydratase/isomerase family.</text>
</comment>
<dbReference type="InterPro" id="IPR001753">
    <property type="entry name" value="Enoyl-CoA_hydra/iso"/>
</dbReference>
<dbReference type="PANTHER" id="PTHR43802">
    <property type="entry name" value="ENOYL-COA HYDRATASE"/>
    <property type="match status" value="1"/>
</dbReference>
<name>A0A246JTL2_9SPHN</name>
<evidence type="ECO:0000313" key="4">
    <source>
        <dbReference type="Proteomes" id="UP000197361"/>
    </source>
</evidence>
<dbReference type="InterPro" id="IPR029045">
    <property type="entry name" value="ClpP/crotonase-like_dom_sf"/>
</dbReference>
<dbReference type="Gene3D" id="3.90.226.10">
    <property type="entry name" value="2-enoyl-CoA Hydratase, Chain A, domain 1"/>
    <property type="match status" value="1"/>
</dbReference>